<dbReference type="EMBL" id="FNGW01000003">
    <property type="protein sequence ID" value="SDL80601.1"/>
    <property type="molecule type" value="Genomic_DNA"/>
</dbReference>
<dbReference type="RefSeq" id="WP_092725141.1">
    <property type="nucleotide sequence ID" value="NZ_FNGW01000003.1"/>
</dbReference>
<dbReference type="Proteomes" id="UP000199068">
    <property type="component" value="Unassembled WGS sequence"/>
</dbReference>
<dbReference type="AlphaFoldDB" id="A0A1G9N2W4"/>
<reference evidence="1 2" key="1">
    <citation type="submission" date="2016-10" db="EMBL/GenBank/DDBJ databases">
        <authorList>
            <person name="de Groot N.N."/>
        </authorList>
    </citation>
    <scope>NUCLEOTIDE SEQUENCE [LARGE SCALE GENOMIC DNA]</scope>
    <source>
        <strain evidence="1 2">DSM 797</strain>
    </source>
</reference>
<sequence>MYEYALKFLHQYVEIYTYLSQQKLYGTIIKVTPAEIVLNREHIDKASSKNYDLYIPLNSVISIKKLD</sequence>
<protein>
    <submittedName>
        <fullName evidence="1">Uncharacterized protein</fullName>
    </submittedName>
</protein>
<evidence type="ECO:0000313" key="2">
    <source>
        <dbReference type="Proteomes" id="UP000199068"/>
    </source>
</evidence>
<organism evidence="1 2">
    <name type="scientific">Romboutsia lituseburensis DSM 797</name>
    <dbReference type="NCBI Taxonomy" id="1121325"/>
    <lineage>
        <taxon>Bacteria</taxon>
        <taxon>Bacillati</taxon>
        <taxon>Bacillota</taxon>
        <taxon>Clostridia</taxon>
        <taxon>Peptostreptococcales</taxon>
        <taxon>Peptostreptococcaceae</taxon>
        <taxon>Romboutsia</taxon>
    </lineage>
</organism>
<keyword evidence="2" id="KW-1185">Reference proteome</keyword>
<accession>A0A1G9N2W4</accession>
<name>A0A1G9N2W4_9FIRM</name>
<gene>
    <name evidence="1" type="ORF">SAMN04515677_103448</name>
</gene>
<proteinExistence type="predicted"/>
<evidence type="ECO:0000313" key="1">
    <source>
        <dbReference type="EMBL" id="SDL80601.1"/>
    </source>
</evidence>